<comment type="subcellular location">
    <subcellularLocation>
        <location evidence="1">Mitochondrion</location>
    </subcellularLocation>
</comment>
<proteinExistence type="inferred from homology"/>
<dbReference type="Pfam" id="PF00333">
    <property type="entry name" value="Ribosomal_S5"/>
    <property type="match status" value="1"/>
</dbReference>
<comment type="subunit">
    <text evidence="8">Component of the mitochondrial ribosome small subunit (28S) which comprises a 12S rRNA and about 30 distinct proteins.</text>
</comment>
<evidence type="ECO:0000256" key="9">
    <source>
        <dbReference type="PROSITE-ProRule" id="PRU00268"/>
    </source>
</evidence>
<dbReference type="SUPFAM" id="SSF54211">
    <property type="entry name" value="Ribosomal protein S5 domain 2-like"/>
    <property type="match status" value="1"/>
</dbReference>
<dbReference type="PANTHER" id="PTHR48277:SF1">
    <property type="entry name" value="MITOCHONDRIAL RIBOSOMAL PROTEIN S5"/>
    <property type="match status" value="1"/>
</dbReference>
<protein>
    <recommendedName>
        <fullName evidence="6">Small ribosomal subunit protein uS5m</fullName>
    </recommendedName>
    <alternativeName>
        <fullName evidence="7">28S ribosomal protein S5, mitochondrial</fullName>
    </alternativeName>
</protein>
<evidence type="ECO:0000256" key="4">
    <source>
        <dbReference type="ARBA" id="ARBA00023128"/>
    </source>
</evidence>
<accession>A0A9J6BUV8</accession>
<dbReference type="SUPFAM" id="SSF54768">
    <property type="entry name" value="dsRNA-binding domain-like"/>
    <property type="match status" value="1"/>
</dbReference>
<feature type="domain" description="S5 DRBM" evidence="11">
    <location>
        <begin position="170"/>
        <end position="234"/>
    </location>
</feature>
<keyword evidence="3 9" id="KW-0689">Ribosomal protein</keyword>
<dbReference type="EMBL" id="JADBJN010000003">
    <property type="protein sequence ID" value="KAG5673299.1"/>
    <property type="molecule type" value="Genomic_DNA"/>
</dbReference>
<dbReference type="InterPro" id="IPR020568">
    <property type="entry name" value="Ribosomal_Su5_D2-typ_SF"/>
</dbReference>
<gene>
    <name evidence="12" type="ORF">PVAND_003359</name>
</gene>
<evidence type="ECO:0000256" key="6">
    <source>
        <dbReference type="ARBA" id="ARBA00039335"/>
    </source>
</evidence>
<dbReference type="OrthoDB" id="309483at2759"/>
<organism evidence="12 13">
    <name type="scientific">Polypedilum vanderplanki</name>
    <name type="common">Sleeping chironomid midge</name>
    <dbReference type="NCBI Taxonomy" id="319348"/>
    <lineage>
        <taxon>Eukaryota</taxon>
        <taxon>Metazoa</taxon>
        <taxon>Ecdysozoa</taxon>
        <taxon>Arthropoda</taxon>
        <taxon>Hexapoda</taxon>
        <taxon>Insecta</taxon>
        <taxon>Pterygota</taxon>
        <taxon>Neoptera</taxon>
        <taxon>Endopterygota</taxon>
        <taxon>Diptera</taxon>
        <taxon>Nematocera</taxon>
        <taxon>Chironomoidea</taxon>
        <taxon>Chironomidae</taxon>
        <taxon>Chironominae</taxon>
        <taxon>Polypedilum</taxon>
        <taxon>Polypedilum</taxon>
    </lineage>
</organism>
<dbReference type="InterPro" id="IPR000851">
    <property type="entry name" value="Ribosomal_uS5"/>
</dbReference>
<keyword evidence="13" id="KW-1185">Reference proteome</keyword>
<dbReference type="FunFam" id="3.30.160.20:FF:000022">
    <property type="entry name" value="28S ribosomal protein S5, mitochondrial"/>
    <property type="match status" value="1"/>
</dbReference>
<dbReference type="Gene3D" id="3.30.160.20">
    <property type="match status" value="1"/>
</dbReference>
<evidence type="ECO:0000259" key="11">
    <source>
        <dbReference type="PROSITE" id="PS50881"/>
    </source>
</evidence>
<evidence type="ECO:0000256" key="8">
    <source>
        <dbReference type="ARBA" id="ARBA00062683"/>
    </source>
</evidence>
<keyword evidence="4" id="KW-0496">Mitochondrion</keyword>
<sequence>MALKLLQNGRLLTRAFQNLHITPTTSTIFAKNNDLNLNFSRNTSFFVKLPAEDLWKGVTSVSNAGRKRGRAKGLVRRKDLNRGQVIGVGKANIQWPGLSAPIIRGRELIQRQQLPPDPEREAKLIKMRDAMSSKGYQKLSPLDRGWTGAKLGGRSIGAPDPIGDDNFEGFDTKVIEYKQVFNMKGNLGRKRRLSAFVVTGNHNGLAGFASAKAVDGKAVLRKAKNRAAQKLMYIELCDGHTVFHDFFCQFGLTKIFVEKKPEGFGLVCHRAIREICQLVGIKNLYAKVEGATGVQHIVKAFFLGLLKQKKFEEIAESKGLHLVEFKPELGNFPRVVASPKVCRKEDDIKYDEIMDYTQVAMNGKVVLKRKKYPPFYANTYGYHIHLKKLEGRRNHFKIKFDMLKEHGTIKSFLTDKYPDARPHGFILRDAYLKKKAEGEETSAE</sequence>
<dbReference type="PANTHER" id="PTHR48277">
    <property type="entry name" value="MITOCHONDRIAL RIBOSOMAL PROTEIN S5"/>
    <property type="match status" value="1"/>
</dbReference>
<evidence type="ECO:0000256" key="2">
    <source>
        <dbReference type="ARBA" id="ARBA00008945"/>
    </source>
</evidence>
<dbReference type="GO" id="GO:0005763">
    <property type="term" value="C:mitochondrial small ribosomal subunit"/>
    <property type="evidence" value="ECO:0007669"/>
    <property type="project" value="UniProtKB-ARBA"/>
</dbReference>
<dbReference type="AlphaFoldDB" id="A0A9J6BUV8"/>
<dbReference type="PROSITE" id="PS50881">
    <property type="entry name" value="S5_DSRBD"/>
    <property type="match status" value="1"/>
</dbReference>
<reference evidence="12" key="1">
    <citation type="submission" date="2021-03" db="EMBL/GenBank/DDBJ databases">
        <title>Chromosome level genome of the anhydrobiotic midge Polypedilum vanderplanki.</title>
        <authorList>
            <person name="Yoshida Y."/>
            <person name="Kikawada T."/>
            <person name="Gusev O."/>
        </authorList>
    </citation>
    <scope>NUCLEOTIDE SEQUENCE</scope>
    <source>
        <strain evidence="12">NIAS01</strain>
        <tissue evidence="12">Whole body or cell culture</tissue>
    </source>
</reference>
<evidence type="ECO:0000313" key="12">
    <source>
        <dbReference type="EMBL" id="KAG5673299.1"/>
    </source>
</evidence>
<dbReference type="Gene3D" id="3.30.230.10">
    <property type="match status" value="1"/>
</dbReference>
<dbReference type="InterPro" id="IPR005324">
    <property type="entry name" value="Ribosomal_uS5_C"/>
</dbReference>
<dbReference type="InterPro" id="IPR014721">
    <property type="entry name" value="Ribsml_uS5_D2-typ_fold_subgr"/>
</dbReference>
<dbReference type="GO" id="GO:0006412">
    <property type="term" value="P:translation"/>
    <property type="evidence" value="ECO:0007669"/>
    <property type="project" value="InterPro"/>
</dbReference>
<dbReference type="Pfam" id="PF21251">
    <property type="entry name" value="Ribosomal_uS5m_N"/>
    <property type="match status" value="1"/>
</dbReference>
<comment type="caution">
    <text evidence="12">The sequence shown here is derived from an EMBL/GenBank/DDBJ whole genome shotgun (WGS) entry which is preliminary data.</text>
</comment>
<dbReference type="Pfam" id="PF03719">
    <property type="entry name" value="Ribosomal_S5_C"/>
    <property type="match status" value="1"/>
</dbReference>
<evidence type="ECO:0000256" key="3">
    <source>
        <dbReference type="ARBA" id="ARBA00022980"/>
    </source>
</evidence>
<dbReference type="GO" id="GO:0003723">
    <property type="term" value="F:RNA binding"/>
    <property type="evidence" value="ECO:0007669"/>
    <property type="project" value="InterPro"/>
</dbReference>
<evidence type="ECO:0000256" key="5">
    <source>
        <dbReference type="ARBA" id="ARBA00023274"/>
    </source>
</evidence>
<dbReference type="GO" id="GO:0005743">
    <property type="term" value="C:mitochondrial inner membrane"/>
    <property type="evidence" value="ECO:0007669"/>
    <property type="project" value="UniProtKB-ARBA"/>
</dbReference>
<evidence type="ECO:0000256" key="10">
    <source>
        <dbReference type="RuleBase" id="RU003823"/>
    </source>
</evidence>
<name>A0A9J6BUV8_POLVA</name>
<keyword evidence="5 9" id="KW-0687">Ribonucleoprotein</keyword>
<dbReference type="InterPro" id="IPR013810">
    <property type="entry name" value="Ribosomal_uS5_N"/>
</dbReference>
<dbReference type="GO" id="GO:0003735">
    <property type="term" value="F:structural constituent of ribosome"/>
    <property type="evidence" value="ECO:0007669"/>
    <property type="project" value="UniProtKB-UniRule"/>
</dbReference>
<dbReference type="InterPro" id="IPR048584">
    <property type="entry name" value="Ribosomal_uS5m_N"/>
</dbReference>
<evidence type="ECO:0000256" key="1">
    <source>
        <dbReference type="ARBA" id="ARBA00004173"/>
    </source>
</evidence>
<evidence type="ECO:0000256" key="7">
    <source>
        <dbReference type="ARBA" id="ARBA00041606"/>
    </source>
</evidence>
<dbReference type="FunFam" id="3.30.230.10:FF:000002">
    <property type="entry name" value="30S ribosomal protein S5"/>
    <property type="match status" value="1"/>
</dbReference>
<dbReference type="Proteomes" id="UP001107558">
    <property type="component" value="Chromosome 3"/>
</dbReference>
<evidence type="ECO:0000313" key="13">
    <source>
        <dbReference type="Proteomes" id="UP001107558"/>
    </source>
</evidence>
<comment type="similarity">
    <text evidence="2 10">Belongs to the universal ribosomal protein uS5 family.</text>
</comment>